<dbReference type="GO" id="GO:0006950">
    <property type="term" value="P:response to stress"/>
    <property type="evidence" value="ECO:0007669"/>
    <property type="project" value="UniProtKB-ARBA"/>
</dbReference>
<evidence type="ECO:0000313" key="2">
    <source>
        <dbReference type="EMBL" id="SMC55067.1"/>
    </source>
</evidence>
<sequence length="407" mass="45883">MKRLVLLLVLISTHVYGQQSSKEMAKEFNALVNVEDQERFYNELLSKYPADPAKPAQYAEYRAQLAIDWLKKGNIDRYHFYKNTNPKFTAIQLFELSNLLESWVDDDQHIEWVQQISKQVLGEIALKRHDDTFDRNGVLLEVNAVANAKLGNLAIAMENIKKSDKNATFRKFPYFRNSNANYLNRLGLILLAAGRHQQAFDTLSKAVRTAASTPKTVVSLKAAYQKVKGSKSGMDKYISSLQEEAYQKVAKEVAKAWIADTKPVPDVTLTDMNGKAVKLADYKGKIVVIDFWSTACKPCVAAFPAFERAINLYGKEPFQLFVINEGESPDIVKPYMEKKGYKLDVLFDQDETMFKALGALGTPQKFIINAKGDINQTGIGYAGSDDKEFYKLKAMVELAKVKLTNSK</sequence>
<evidence type="ECO:0000259" key="1">
    <source>
        <dbReference type="PROSITE" id="PS51352"/>
    </source>
</evidence>
<dbReference type="PANTHER" id="PTHR42852:SF13">
    <property type="entry name" value="PROTEIN DIPZ"/>
    <property type="match status" value="1"/>
</dbReference>
<dbReference type="GO" id="GO:0016853">
    <property type="term" value="F:isomerase activity"/>
    <property type="evidence" value="ECO:0007669"/>
    <property type="project" value="UniProtKB-KW"/>
</dbReference>
<feature type="domain" description="Thioredoxin" evidence="1">
    <location>
        <begin position="258"/>
        <end position="400"/>
    </location>
</feature>
<dbReference type="CDD" id="cd02966">
    <property type="entry name" value="TlpA_like_family"/>
    <property type="match status" value="1"/>
</dbReference>
<dbReference type="InterPro" id="IPR011990">
    <property type="entry name" value="TPR-like_helical_dom_sf"/>
</dbReference>
<dbReference type="GO" id="GO:0016491">
    <property type="term" value="F:oxidoreductase activity"/>
    <property type="evidence" value="ECO:0007669"/>
    <property type="project" value="InterPro"/>
</dbReference>
<accession>A0A1W2A2Z8</accession>
<protein>
    <submittedName>
        <fullName evidence="2">Thiol-disulfide isomerase or thioredoxin</fullName>
    </submittedName>
</protein>
<dbReference type="Gene3D" id="3.40.30.10">
    <property type="entry name" value="Glutaredoxin"/>
    <property type="match status" value="1"/>
</dbReference>
<dbReference type="InterPro" id="IPR013766">
    <property type="entry name" value="Thioredoxin_domain"/>
</dbReference>
<organism evidence="2 3">
    <name type="scientific">Pedobacter africanus</name>
    <dbReference type="NCBI Taxonomy" id="151894"/>
    <lineage>
        <taxon>Bacteria</taxon>
        <taxon>Pseudomonadati</taxon>
        <taxon>Bacteroidota</taxon>
        <taxon>Sphingobacteriia</taxon>
        <taxon>Sphingobacteriales</taxon>
        <taxon>Sphingobacteriaceae</taxon>
        <taxon>Pedobacter</taxon>
    </lineage>
</organism>
<dbReference type="Proteomes" id="UP000192756">
    <property type="component" value="Unassembled WGS sequence"/>
</dbReference>
<evidence type="ECO:0000313" key="3">
    <source>
        <dbReference type="Proteomes" id="UP000192756"/>
    </source>
</evidence>
<dbReference type="InterPro" id="IPR050553">
    <property type="entry name" value="Thioredoxin_ResA/DsbE_sf"/>
</dbReference>
<dbReference type="InterPro" id="IPR000866">
    <property type="entry name" value="AhpC/TSA"/>
</dbReference>
<dbReference type="STRING" id="151894.SAMN04488524_1189"/>
<dbReference type="AlphaFoldDB" id="A0A1W2A2Z8"/>
<name>A0A1W2A2Z8_9SPHI</name>
<dbReference type="Gene3D" id="1.25.40.10">
    <property type="entry name" value="Tetratricopeptide repeat domain"/>
    <property type="match status" value="1"/>
</dbReference>
<dbReference type="PANTHER" id="PTHR42852">
    <property type="entry name" value="THIOL:DISULFIDE INTERCHANGE PROTEIN DSBE"/>
    <property type="match status" value="1"/>
</dbReference>
<proteinExistence type="predicted"/>
<dbReference type="Pfam" id="PF00578">
    <property type="entry name" value="AhpC-TSA"/>
    <property type="match status" value="1"/>
</dbReference>
<dbReference type="GO" id="GO:0016209">
    <property type="term" value="F:antioxidant activity"/>
    <property type="evidence" value="ECO:0007669"/>
    <property type="project" value="InterPro"/>
</dbReference>
<dbReference type="EMBL" id="FWXT01000001">
    <property type="protein sequence ID" value="SMC55067.1"/>
    <property type="molecule type" value="Genomic_DNA"/>
</dbReference>
<dbReference type="PROSITE" id="PS51352">
    <property type="entry name" value="THIOREDOXIN_2"/>
    <property type="match status" value="1"/>
</dbReference>
<gene>
    <name evidence="2" type="ORF">SAMN04488524_1189</name>
</gene>
<keyword evidence="3" id="KW-1185">Reference proteome</keyword>
<dbReference type="SUPFAM" id="SSF52833">
    <property type="entry name" value="Thioredoxin-like"/>
    <property type="match status" value="1"/>
</dbReference>
<reference evidence="3" key="1">
    <citation type="submission" date="2017-04" db="EMBL/GenBank/DDBJ databases">
        <authorList>
            <person name="Varghese N."/>
            <person name="Submissions S."/>
        </authorList>
    </citation>
    <scope>NUCLEOTIDE SEQUENCE [LARGE SCALE GENOMIC DNA]</scope>
    <source>
        <strain evidence="3">DSM 12126</strain>
    </source>
</reference>
<dbReference type="SUPFAM" id="SSF48452">
    <property type="entry name" value="TPR-like"/>
    <property type="match status" value="1"/>
</dbReference>
<dbReference type="InterPro" id="IPR036249">
    <property type="entry name" value="Thioredoxin-like_sf"/>
</dbReference>
<dbReference type="OrthoDB" id="620130at2"/>
<dbReference type="RefSeq" id="WP_084237450.1">
    <property type="nucleotide sequence ID" value="NZ_FWXT01000001.1"/>
</dbReference>
<keyword evidence="2" id="KW-0413">Isomerase</keyword>